<feature type="transmembrane region" description="Helical" evidence="2">
    <location>
        <begin position="193"/>
        <end position="211"/>
    </location>
</feature>
<keyword evidence="4" id="KW-1185">Reference proteome</keyword>
<dbReference type="Proteomes" id="UP000799423">
    <property type="component" value="Unassembled WGS sequence"/>
</dbReference>
<sequence>MNIFTYESWGVPNSGFDPTYSFVRSHFISSRALACIRATLCIYSFTTLITCYSWLANQTATMHLKDVNIPSYTIQQGSDAIGQSFSFFTYLTFWSLGLYFLASSIHTFTYAFTQQTWLHKWPKPLQLAHSLYYSSITSFPLLVTLVFWATMNSGWPAGRFEQWINLSVHGLNSVFAITEIVVPATDPLPWSHLSVVLLVLSGYLGLAYLTRATQGFYVYEWMNPAHGVASIVLHVVGYAGSMIALFVVVRYAVVVRNMLARRVGVSSESGVGEKGMKLGNDSDTWSSTISVERPAFRGSKKPSKHVFEENGTSGSQHSTHCDHRGVPPKATDDAIKHMQSPTPLTTGVPLARLQPAWYRDMRICLAMKPYIGNMRVCTHEEKVTNWFGGAAAA</sequence>
<accession>A0A6A7BHS5</accession>
<reference evidence="3" key="1">
    <citation type="submission" date="2020-01" db="EMBL/GenBank/DDBJ databases">
        <authorList>
            <consortium name="DOE Joint Genome Institute"/>
            <person name="Haridas S."/>
            <person name="Albert R."/>
            <person name="Binder M."/>
            <person name="Bloem J."/>
            <person name="Labutti K."/>
            <person name="Salamov A."/>
            <person name="Andreopoulos B."/>
            <person name="Baker S.E."/>
            <person name="Barry K."/>
            <person name="Bills G."/>
            <person name="Bluhm B.H."/>
            <person name="Cannon C."/>
            <person name="Castanera R."/>
            <person name="Culley D.E."/>
            <person name="Daum C."/>
            <person name="Ezra D."/>
            <person name="Gonzalez J.B."/>
            <person name="Henrissat B."/>
            <person name="Kuo A."/>
            <person name="Liang C."/>
            <person name="Lipzen A."/>
            <person name="Lutzoni F."/>
            <person name="Magnuson J."/>
            <person name="Mondo S."/>
            <person name="Nolan M."/>
            <person name="Ohm R."/>
            <person name="Pangilinan J."/>
            <person name="Park H.-J."/>
            <person name="Ramirez L."/>
            <person name="Alfaro M."/>
            <person name="Sun H."/>
            <person name="Tritt A."/>
            <person name="Yoshinaga Y."/>
            <person name="Zwiers L.-H."/>
            <person name="Turgeon B.G."/>
            <person name="Goodwin S.B."/>
            <person name="Spatafora J.W."/>
            <person name="Crous P.W."/>
            <person name="Grigoriev I.V."/>
        </authorList>
    </citation>
    <scope>NUCLEOTIDE SEQUENCE</scope>
    <source>
        <strain evidence="3">IPT5</strain>
    </source>
</reference>
<dbReference type="OrthoDB" id="419711at2759"/>
<dbReference type="PANTHER" id="PTHR12242:SF1">
    <property type="entry name" value="MYND-TYPE DOMAIN-CONTAINING PROTEIN"/>
    <property type="match status" value="1"/>
</dbReference>
<evidence type="ECO:0000256" key="2">
    <source>
        <dbReference type="SAM" id="Phobius"/>
    </source>
</evidence>
<dbReference type="GO" id="GO:0016020">
    <property type="term" value="C:membrane"/>
    <property type="evidence" value="ECO:0007669"/>
    <property type="project" value="TreeGrafter"/>
</dbReference>
<feature type="transmembrane region" description="Helical" evidence="2">
    <location>
        <begin position="87"/>
        <end position="110"/>
    </location>
</feature>
<feature type="compositionally biased region" description="Basic and acidic residues" evidence="1">
    <location>
        <begin position="319"/>
        <end position="336"/>
    </location>
</feature>
<evidence type="ECO:0000313" key="3">
    <source>
        <dbReference type="EMBL" id="KAF2854991.1"/>
    </source>
</evidence>
<gene>
    <name evidence="3" type="ORF">T440DRAFT_504498</name>
</gene>
<dbReference type="AlphaFoldDB" id="A0A6A7BHS5"/>
<feature type="transmembrane region" description="Helical" evidence="2">
    <location>
        <begin position="131"/>
        <end position="151"/>
    </location>
</feature>
<dbReference type="EMBL" id="MU006291">
    <property type="protein sequence ID" value="KAF2854991.1"/>
    <property type="molecule type" value="Genomic_DNA"/>
</dbReference>
<feature type="transmembrane region" description="Helical" evidence="2">
    <location>
        <begin position="34"/>
        <end position="55"/>
    </location>
</feature>
<protein>
    <submittedName>
        <fullName evidence="3">Uncharacterized protein</fullName>
    </submittedName>
</protein>
<feature type="transmembrane region" description="Helical" evidence="2">
    <location>
        <begin position="231"/>
        <end position="253"/>
    </location>
</feature>
<proteinExistence type="predicted"/>
<evidence type="ECO:0000256" key="1">
    <source>
        <dbReference type="SAM" id="MobiDB-lite"/>
    </source>
</evidence>
<keyword evidence="2" id="KW-0812">Transmembrane</keyword>
<keyword evidence="2" id="KW-0472">Membrane</keyword>
<keyword evidence="2" id="KW-1133">Transmembrane helix</keyword>
<organism evidence="3 4">
    <name type="scientific">Plenodomus tracheiphilus IPT5</name>
    <dbReference type="NCBI Taxonomy" id="1408161"/>
    <lineage>
        <taxon>Eukaryota</taxon>
        <taxon>Fungi</taxon>
        <taxon>Dikarya</taxon>
        <taxon>Ascomycota</taxon>
        <taxon>Pezizomycotina</taxon>
        <taxon>Dothideomycetes</taxon>
        <taxon>Pleosporomycetidae</taxon>
        <taxon>Pleosporales</taxon>
        <taxon>Pleosporineae</taxon>
        <taxon>Leptosphaeriaceae</taxon>
        <taxon>Plenodomus</taxon>
    </lineage>
</organism>
<feature type="region of interest" description="Disordered" evidence="1">
    <location>
        <begin position="300"/>
        <end position="346"/>
    </location>
</feature>
<evidence type="ECO:0000313" key="4">
    <source>
        <dbReference type="Proteomes" id="UP000799423"/>
    </source>
</evidence>
<dbReference type="PANTHER" id="PTHR12242">
    <property type="entry name" value="OS02G0130600 PROTEIN-RELATED"/>
    <property type="match status" value="1"/>
</dbReference>
<name>A0A6A7BHS5_9PLEO</name>